<dbReference type="OrthoDB" id="9808192at2"/>
<protein>
    <submittedName>
        <fullName evidence="3">HupE/UreJ protein</fullName>
    </submittedName>
</protein>
<feature type="transmembrane region" description="Helical" evidence="1">
    <location>
        <begin position="87"/>
        <end position="105"/>
    </location>
</feature>
<keyword evidence="1" id="KW-1133">Transmembrane helix</keyword>
<gene>
    <name evidence="3" type="ordered locus">Mfla_1763</name>
</gene>
<evidence type="ECO:0000256" key="2">
    <source>
        <dbReference type="SAM" id="SignalP"/>
    </source>
</evidence>
<evidence type="ECO:0000256" key="1">
    <source>
        <dbReference type="SAM" id="Phobius"/>
    </source>
</evidence>
<feature type="transmembrane region" description="Helical" evidence="1">
    <location>
        <begin position="134"/>
        <end position="157"/>
    </location>
</feature>
<feature type="transmembrane region" description="Helical" evidence="1">
    <location>
        <begin position="30"/>
        <end position="52"/>
    </location>
</feature>
<dbReference type="Pfam" id="PF04955">
    <property type="entry name" value="HupE_UreJ"/>
    <property type="match status" value="1"/>
</dbReference>
<dbReference type="eggNOG" id="COG2370">
    <property type="taxonomic scope" value="Bacteria"/>
</dbReference>
<keyword evidence="1" id="KW-0812">Transmembrane</keyword>
<feature type="transmembrane region" description="Helical" evidence="1">
    <location>
        <begin position="169"/>
        <end position="187"/>
    </location>
</feature>
<dbReference type="HOGENOM" id="CLU_088877_0_1_4"/>
<feature type="signal peptide" evidence="2">
    <location>
        <begin position="1"/>
        <end position="20"/>
    </location>
</feature>
<evidence type="ECO:0000313" key="3">
    <source>
        <dbReference type="EMBL" id="ABE50031.1"/>
    </source>
</evidence>
<proteinExistence type="predicted"/>
<evidence type="ECO:0000313" key="4">
    <source>
        <dbReference type="Proteomes" id="UP000002440"/>
    </source>
</evidence>
<keyword evidence="2" id="KW-0732">Signal</keyword>
<organism evidence="3 4">
    <name type="scientific">Methylobacillus flagellatus (strain ATCC 51484 / DSM 6875 / VKM B-1610 / KT)</name>
    <dbReference type="NCBI Taxonomy" id="265072"/>
    <lineage>
        <taxon>Bacteria</taxon>
        <taxon>Pseudomonadati</taxon>
        <taxon>Pseudomonadota</taxon>
        <taxon>Betaproteobacteria</taxon>
        <taxon>Nitrosomonadales</taxon>
        <taxon>Methylophilaceae</taxon>
        <taxon>Methylobacillus</taxon>
    </lineage>
</organism>
<reference evidence="3 4" key="1">
    <citation type="submission" date="2006-03" db="EMBL/GenBank/DDBJ databases">
        <title>Complete sequence of Methylobacillus flagellatus KT.</title>
        <authorList>
            <consortium name="US DOE Joint Genome Institute"/>
            <person name="Copeland A."/>
            <person name="Lucas S."/>
            <person name="Lapidus A."/>
            <person name="Barry K."/>
            <person name="Detter J.C."/>
            <person name="Glavina del Rio T."/>
            <person name="Hammon N."/>
            <person name="Israni S."/>
            <person name="Dalin E."/>
            <person name="Tice H."/>
            <person name="Pitluck S."/>
            <person name="Brettin T."/>
            <person name="Bruce D."/>
            <person name="Han C."/>
            <person name="Tapia R."/>
            <person name="Saunders E."/>
            <person name="Gilna P."/>
            <person name="Schmutz J."/>
            <person name="Larimer F."/>
            <person name="Land M."/>
            <person name="Kyrpides N."/>
            <person name="Anderson I."/>
            <person name="Richardson P."/>
        </authorList>
    </citation>
    <scope>NUCLEOTIDE SEQUENCE [LARGE SCALE GENOMIC DNA]</scope>
    <source>
        <strain evidence="4">KT / ATCC 51484 / DSM 6875</strain>
    </source>
</reference>
<keyword evidence="1" id="KW-0472">Membrane</keyword>
<accession>Q1H0F6</accession>
<feature type="chain" id="PRO_5004189511" evidence="2">
    <location>
        <begin position="21"/>
        <end position="188"/>
    </location>
</feature>
<dbReference type="RefSeq" id="WP_011479985.1">
    <property type="nucleotide sequence ID" value="NC_007947.1"/>
</dbReference>
<dbReference type="EMBL" id="CP000284">
    <property type="protein sequence ID" value="ABE50031.1"/>
    <property type="molecule type" value="Genomic_DNA"/>
</dbReference>
<dbReference type="KEGG" id="mfa:Mfla_1763"/>
<dbReference type="Proteomes" id="UP000002440">
    <property type="component" value="Chromosome"/>
</dbReference>
<name>Q1H0F6_METFK</name>
<feature type="transmembrane region" description="Helical" evidence="1">
    <location>
        <begin position="112"/>
        <end position="128"/>
    </location>
</feature>
<keyword evidence="4" id="KW-1185">Reference proteome</keyword>
<dbReference type="STRING" id="265072.Mfla_1763"/>
<sequence>MNIIRFAALGLLAFSPLAFAHPGHESQGLVAGFMHPLTGLDHLLVMLAVGMWAGRIGGAARWQLPATFVAVMALGAVIGMAGYRLPAIETLLAASVMALGALLVVSLRLPRTLQAGLVALFALFHGIAHGSELAASQGLAVMLGMLAATALLHVLGLAVSSRRLQLPEMVHSVFGCTMVVLGAWLLAS</sequence>
<dbReference type="PIRSF" id="PIRSF016919">
    <property type="entry name" value="HupE_UreJ"/>
    <property type="match status" value="1"/>
</dbReference>
<feature type="transmembrane region" description="Helical" evidence="1">
    <location>
        <begin position="64"/>
        <end position="81"/>
    </location>
</feature>
<dbReference type="InterPro" id="IPR007038">
    <property type="entry name" value="HupE_UreJ"/>
</dbReference>
<dbReference type="AlphaFoldDB" id="Q1H0F6"/>